<dbReference type="STRING" id="10195.A0A3M7RFK8"/>
<organism evidence="10 11">
    <name type="scientific">Brachionus plicatilis</name>
    <name type="common">Marine rotifer</name>
    <name type="synonym">Brachionus muelleri</name>
    <dbReference type="NCBI Taxonomy" id="10195"/>
    <lineage>
        <taxon>Eukaryota</taxon>
        <taxon>Metazoa</taxon>
        <taxon>Spiralia</taxon>
        <taxon>Gnathifera</taxon>
        <taxon>Rotifera</taxon>
        <taxon>Eurotatoria</taxon>
        <taxon>Monogononta</taxon>
        <taxon>Pseudotrocha</taxon>
        <taxon>Ploima</taxon>
        <taxon>Brachionidae</taxon>
        <taxon>Brachionus</taxon>
    </lineage>
</organism>
<feature type="binding site" evidence="6">
    <location>
        <position position="174"/>
    </location>
    <ligand>
        <name>Zn(2+)</name>
        <dbReference type="ChEBI" id="CHEBI:29105"/>
        <note>catalytic</note>
    </ligand>
</feature>
<feature type="active site" evidence="6">
    <location>
        <position position="175"/>
    </location>
</feature>
<comment type="cofactor">
    <cofactor evidence="6 7">
        <name>Zn(2+)</name>
        <dbReference type="ChEBI" id="CHEBI:29105"/>
    </cofactor>
    <text evidence="6 7">Binds 1 zinc ion per subunit.</text>
</comment>
<evidence type="ECO:0000259" key="9">
    <source>
        <dbReference type="PROSITE" id="PS51864"/>
    </source>
</evidence>
<evidence type="ECO:0000256" key="4">
    <source>
        <dbReference type="ARBA" id="ARBA00022833"/>
    </source>
</evidence>
<evidence type="ECO:0000256" key="3">
    <source>
        <dbReference type="ARBA" id="ARBA00022801"/>
    </source>
</evidence>
<dbReference type="GO" id="GO:0004222">
    <property type="term" value="F:metalloendopeptidase activity"/>
    <property type="evidence" value="ECO:0007669"/>
    <property type="project" value="UniProtKB-UniRule"/>
</dbReference>
<accession>A0A3M7RFK8</accession>
<dbReference type="CDD" id="cd04280">
    <property type="entry name" value="ZnMc_astacin_like"/>
    <property type="match status" value="1"/>
</dbReference>
<evidence type="ECO:0000256" key="5">
    <source>
        <dbReference type="ARBA" id="ARBA00023049"/>
    </source>
</evidence>
<keyword evidence="3 6" id="KW-0378">Hydrolase</keyword>
<dbReference type="InterPro" id="IPR006026">
    <property type="entry name" value="Peptidase_Metallo"/>
</dbReference>
<feature type="domain" description="Peptidase M12A" evidence="9">
    <location>
        <begin position="71"/>
        <end position="272"/>
    </location>
</feature>
<dbReference type="Gene3D" id="3.40.390.10">
    <property type="entry name" value="Collagenase (Catalytic Domain)"/>
    <property type="match status" value="1"/>
</dbReference>
<comment type="caution">
    <text evidence="6">Lacks conserved residue(s) required for the propagation of feature annotation.</text>
</comment>
<feature type="non-terminal residue" evidence="10">
    <location>
        <position position="1"/>
    </location>
</feature>
<evidence type="ECO:0000313" key="10">
    <source>
        <dbReference type="EMBL" id="RNA22038.1"/>
    </source>
</evidence>
<keyword evidence="11" id="KW-1185">Reference proteome</keyword>
<reference evidence="10 11" key="1">
    <citation type="journal article" date="2018" name="Sci. Rep.">
        <title>Genomic signatures of local adaptation to the degree of environmental predictability in rotifers.</title>
        <authorList>
            <person name="Franch-Gras L."/>
            <person name="Hahn C."/>
            <person name="Garcia-Roger E.M."/>
            <person name="Carmona M.J."/>
            <person name="Serra M."/>
            <person name="Gomez A."/>
        </authorList>
    </citation>
    <scope>NUCLEOTIDE SEQUENCE [LARGE SCALE GENOMIC DNA]</scope>
    <source>
        <strain evidence="10">HYR1</strain>
    </source>
</reference>
<dbReference type="EC" id="3.4.24.-" evidence="7"/>
<keyword evidence="4 6" id="KW-0862">Zinc</keyword>
<dbReference type="AlphaFoldDB" id="A0A3M7RFK8"/>
<name>A0A3M7RFK8_BRAPC</name>
<dbReference type="GO" id="GO:0008270">
    <property type="term" value="F:zinc ion binding"/>
    <property type="evidence" value="ECO:0007669"/>
    <property type="project" value="UniProtKB-UniRule"/>
</dbReference>
<evidence type="ECO:0000256" key="7">
    <source>
        <dbReference type="RuleBase" id="RU361183"/>
    </source>
</evidence>
<protein>
    <recommendedName>
        <fullName evidence="7">Metalloendopeptidase</fullName>
        <ecNumber evidence="7">3.4.24.-</ecNumber>
    </recommendedName>
</protein>
<keyword evidence="1 6" id="KW-0645">Protease</keyword>
<proteinExistence type="predicted"/>
<dbReference type="PANTHER" id="PTHR10127">
    <property type="entry name" value="DISCOIDIN, CUB, EGF, LAMININ , AND ZINC METALLOPROTEASE DOMAIN CONTAINING"/>
    <property type="match status" value="1"/>
</dbReference>
<dbReference type="SUPFAM" id="SSF55486">
    <property type="entry name" value="Metalloproteases ('zincins'), catalytic domain"/>
    <property type="match status" value="1"/>
</dbReference>
<evidence type="ECO:0000256" key="8">
    <source>
        <dbReference type="SAM" id="MobiDB-lite"/>
    </source>
</evidence>
<dbReference type="SMART" id="SM00235">
    <property type="entry name" value="ZnMc"/>
    <property type="match status" value="1"/>
</dbReference>
<keyword evidence="2 6" id="KW-0479">Metal-binding</keyword>
<dbReference type="InterPro" id="IPR001506">
    <property type="entry name" value="Peptidase_M12A"/>
</dbReference>
<dbReference type="InterPro" id="IPR024079">
    <property type="entry name" value="MetalloPept_cat_dom_sf"/>
</dbReference>
<dbReference type="OrthoDB" id="6156706at2759"/>
<sequence length="396" mass="45822">DLMASLTDIADVRYASHVFEPGVIEPKIQLSREPSEEKNFELKSEIKDFLIEGDILVQLNSSKRNKRKIVNEINLRLNQQTRWPQKIIPFEFGPNFPPDMISLFNQATDHWHQSSCIRFEPYDSSKHVKHRSRLYIEYSNICGSLIGYSYNKNEKLSKTNVYLGRVCSLGNIIHELGHAVGFRHEQSRSDRDSHVRINFKNLKREYAAQYYVMTDSQPGYYGIPYDLSSIMHYGSGGGTISALDPNRNFLMGQRKGLSFLDIQMANLAYKCDENCDKRITCQNGGFLDQFCKCFCPDGTLGTYCEKILSDIDYRRSAIRIDQLEEAMICSFEKNSLCQWKNDKARSTQDWVFNRPELKGYTETQHYFSKTRVKLGPQNGDRLGNKNKDSLSHKLNY</sequence>
<feature type="binding site" evidence="6">
    <location>
        <position position="178"/>
    </location>
    <ligand>
        <name>Zn(2+)</name>
        <dbReference type="ChEBI" id="CHEBI:29105"/>
        <note>catalytic</note>
    </ligand>
</feature>
<evidence type="ECO:0000256" key="1">
    <source>
        <dbReference type="ARBA" id="ARBA00022670"/>
    </source>
</evidence>
<comment type="caution">
    <text evidence="10">The sequence shown here is derived from an EMBL/GenBank/DDBJ whole genome shotgun (WGS) entry which is preliminary data.</text>
</comment>
<dbReference type="PANTHER" id="PTHR10127:SF780">
    <property type="entry name" value="METALLOENDOPEPTIDASE"/>
    <property type="match status" value="1"/>
</dbReference>
<keyword evidence="5 6" id="KW-0482">Metalloprotease</keyword>
<feature type="binding site" evidence="6">
    <location>
        <position position="184"/>
    </location>
    <ligand>
        <name>Zn(2+)</name>
        <dbReference type="ChEBI" id="CHEBI:29105"/>
        <note>catalytic</note>
    </ligand>
</feature>
<feature type="region of interest" description="Disordered" evidence="8">
    <location>
        <begin position="373"/>
        <end position="396"/>
    </location>
</feature>
<dbReference type="Pfam" id="PF01400">
    <property type="entry name" value="Astacin"/>
    <property type="match status" value="1"/>
</dbReference>
<dbReference type="GO" id="GO:0006508">
    <property type="term" value="P:proteolysis"/>
    <property type="evidence" value="ECO:0007669"/>
    <property type="project" value="UniProtKB-KW"/>
</dbReference>
<feature type="compositionally biased region" description="Basic and acidic residues" evidence="8">
    <location>
        <begin position="382"/>
        <end position="396"/>
    </location>
</feature>
<dbReference type="PROSITE" id="PS51864">
    <property type="entry name" value="ASTACIN"/>
    <property type="match status" value="1"/>
</dbReference>
<gene>
    <name evidence="10" type="ORF">BpHYR1_032970</name>
</gene>
<feature type="disulfide bond" evidence="6">
    <location>
        <begin position="116"/>
        <end position="271"/>
    </location>
</feature>
<keyword evidence="6" id="KW-1015">Disulfide bond</keyword>
<evidence type="ECO:0000313" key="11">
    <source>
        <dbReference type="Proteomes" id="UP000276133"/>
    </source>
</evidence>
<evidence type="ECO:0000256" key="6">
    <source>
        <dbReference type="PROSITE-ProRule" id="PRU01211"/>
    </source>
</evidence>
<dbReference type="PRINTS" id="PR00480">
    <property type="entry name" value="ASTACIN"/>
</dbReference>
<dbReference type="Proteomes" id="UP000276133">
    <property type="component" value="Unassembled WGS sequence"/>
</dbReference>
<dbReference type="EMBL" id="REGN01003547">
    <property type="protein sequence ID" value="RNA22038.1"/>
    <property type="molecule type" value="Genomic_DNA"/>
</dbReference>
<dbReference type="InterPro" id="IPR034035">
    <property type="entry name" value="Astacin-like_dom"/>
</dbReference>
<evidence type="ECO:0000256" key="2">
    <source>
        <dbReference type="ARBA" id="ARBA00022723"/>
    </source>
</evidence>